<dbReference type="OrthoDB" id="5278722at2759"/>
<dbReference type="eggNOG" id="ENOG502SF08">
    <property type="taxonomic scope" value="Eukaryota"/>
</dbReference>
<dbReference type="GeneID" id="19324680"/>
<evidence type="ECO:0000313" key="2">
    <source>
        <dbReference type="EMBL" id="EOO00331.1"/>
    </source>
</evidence>
<dbReference type="KEGG" id="tmn:UCRPA7_4249"/>
<feature type="region of interest" description="Disordered" evidence="1">
    <location>
        <begin position="369"/>
        <end position="408"/>
    </location>
</feature>
<dbReference type="AlphaFoldDB" id="R8BLT1"/>
<proteinExistence type="predicted"/>
<organism evidence="2 3">
    <name type="scientific">Phaeoacremonium minimum (strain UCR-PA7)</name>
    <name type="common">Esca disease fungus</name>
    <name type="synonym">Togninia minima</name>
    <dbReference type="NCBI Taxonomy" id="1286976"/>
    <lineage>
        <taxon>Eukaryota</taxon>
        <taxon>Fungi</taxon>
        <taxon>Dikarya</taxon>
        <taxon>Ascomycota</taxon>
        <taxon>Pezizomycotina</taxon>
        <taxon>Sordariomycetes</taxon>
        <taxon>Sordariomycetidae</taxon>
        <taxon>Togniniales</taxon>
        <taxon>Togniniaceae</taxon>
        <taxon>Phaeoacremonium</taxon>
    </lineage>
</organism>
<feature type="compositionally biased region" description="Basic and acidic residues" evidence="1">
    <location>
        <begin position="385"/>
        <end position="395"/>
    </location>
</feature>
<gene>
    <name evidence="2" type="ORF">UCRPA7_4249</name>
</gene>
<sequence length="636" mass="70663">MIANGPQYSLLGRPGLGDRFGLHTILAFFSNRVLRGGPKILLNLATCLVALIIITKLLPSRMTDIAFGPTYGSIWHDDSKTGKGPSEKQDVGGGLRIVVFGESDIATPSLTGSEMDGELLTWTESLCAELGCSKHLSFVPRADPLESPMTSNSFYAAAVERVLNETADSTMPALDYTFVPDLFPIKWDIPDLAMQVSNFLSMEKPEKPPTETIWVFSFGPWDIWSLATLPISVGKSITDTITTDIFTHVERLYTASRDENSIAYSNYFDETVVAALANGTSVNNTDATIQNRAEYPNVRPTVEPFRIIIPKVFDPSALPGWWDSRPPIASIHSKAEQMKHAAELTEYWNNNLHNGLAQWILTATQNMEKEKAEGEKTNGNSQKSGSEKEPIEEKRRRAATISAPKSEASAAALAKSRDALRDGIAYDMPDYVLAVMADRQMRNSDLKDSNGMGESPVEDSFLEVWTPCIQPAHPVPIHRVNPSDITINVKHDKPKMDKPKSKDESKKEEVDKKPKEKSDDKNKSKGSDKKEDLPGEKKDEGRQEASSGHKQRRDSVPIGGDEVETTENKELQSQSAVGRVCPEPNDHLFYTSFALSQRAIQYIAKEVADMVRYNETVRRQWSREDARANNDGNEHH</sequence>
<accession>R8BLT1</accession>
<reference evidence="3" key="1">
    <citation type="journal article" date="2013" name="Genome Announc.">
        <title>Draft genome sequence of the ascomycete Phaeoacremonium aleophilum strain UCR-PA7, a causal agent of the esca disease complex in grapevines.</title>
        <authorList>
            <person name="Blanco-Ulate B."/>
            <person name="Rolshausen P."/>
            <person name="Cantu D."/>
        </authorList>
    </citation>
    <scope>NUCLEOTIDE SEQUENCE [LARGE SCALE GENOMIC DNA]</scope>
    <source>
        <strain evidence="3">UCR-PA7</strain>
    </source>
</reference>
<dbReference type="RefSeq" id="XP_007914998.1">
    <property type="nucleotide sequence ID" value="XM_007916807.1"/>
</dbReference>
<feature type="compositionally biased region" description="Basic and acidic residues" evidence="1">
    <location>
        <begin position="489"/>
        <end position="543"/>
    </location>
</feature>
<protein>
    <submittedName>
        <fullName evidence="2">Uncharacterized protein</fullName>
    </submittedName>
</protein>
<feature type="region of interest" description="Disordered" evidence="1">
    <location>
        <begin position="472"/>
        <end position="582"/>
    </location>
</feature>
<evidence type="ECO:0000313" key="3">
    <source>
        <dbReference type="Proteomes" id="UP000014074"/>
    </source>
</evidence>
<name>R8BLT1_PHAM7</name>
<evidence type="ECO:0000256" key="1">
    <source>
        <dbReference type="SAM" id="MobiDB-lite"/>
    </source>
</evidence>
<dbReference type="EMBL" id="KB933100">
    <property type="protein sequence ID" value="EOO00331.1"/>
    <property type="molecule type" value="Genomic_DNA"/>
</dbReference>
<dbReference type="HOGENOM" id="CLU_032510_0_0_1"/>
<keyword evidence="3" id="KW-1185">Reference proteome</keyword>
<dbReference type="Proteomes" id="UP000014074">
    <property type="component" value="Unassembled WGS sequence"/>
</dbReference>